<dbReference type="RefSeq" id="WP_285757098.1">
    <property type="nucleotide sequence ID" value="NZ_BSQG01000001.1"/>
</dbReference>
<dbReference type="CDD" id="cd06579">
    <property type="entry name" value="TM_PBP1_transp_AraH_like"/>
    <property type="match status" value="1"/>
</dbReference>
<dbReference type="PANTHER" id="PTHR32196:SF72">
    <property type="entry name" value="RIBOSE IMPORT PERMEASE PROTEIN RBSC"/>
    <property type="match status" value="1"/>
</dbReference>
<feature type="transmembrane region" description="Helical" evidence="6">
    <location>
        <begin position="304"/>
        <end position="322"/>
    </location>
</feature>
<proteinExistence type="predicted"/>
<feature type="transmembrane region" description="Helical" evidence="6">
    <location>
        <begin position="221"/>
        <end position="242"/>
    </location>
</feature>
<feature type="transmembrane region" description="Helical" evidence="6">
    <location>
        <begin position="104"/>
        <end position="125"/>
    </location>
</feature>
<dbReference type="AlphaFoldDB" id="A0A9W6UHD8"/>
<evidence type="ECO:0000256" key="3">
    <source>
        <dbReference type="ARBA" id="ARBA00022692"/>
    </source>
</evidence>
<keyword evidence="3 6" id="KW-0812">Transmembrane</keyword>
<evidence type="ECO:0000256" key="6">
    <source>
        <dbReference type="SAM" id="Phobius"/>
    </source>
</evidence>
<evidence type="ECO:0000313" key="7">
    <source>
        <dbReference type="EMBL" id="GLU46248.1"/>
    </source>
</evidence>
<reference evidence="7" key="1">
    <citation type="submission" date="2023-02" db="EMBL/GenBank/DDBJ databases">
        <title>Nocardiopsis ansamitocini NBRC 112285.</title>
        <authorList>
            <person name="Ichikawa N."/>
            <person name="Sato H."/>
            <person name="Tonouchi N."/>
        </authorList>
    </citation>
    <scope>NUCLEOTIDE SEQUENCE</scope>
    <source>
        <strain evidence="7">NBRC 112285</strain>
    </source>
</reference>
<feature type="transmembrane region" description="Helical" evidence="6">
    <location>
        <begin position="170"/>
        <end position="190"/>
    </location>
</feature>
<dbReference type="GO" id="GO:0022857">
    <property type="term" value="F:transmembrane transporter activity"/>
    <property type="evidence" value="ECO:0007669"/>
    <property type="project" value="InterPro"/>
</dbReference>
<evidence type="ECO:0000313" key="8">
    <source>
        <dbReference type="Proteomes" id="UP001165092"/>
    </source>
</evidence>
<keyword evidence="2" id="KW-1003">Cell membrane</keyword>
<evidence type="ECO:0000256" key="1">
    <source>
        <dbReference type="ARBA" id="ARBA00004651"/>
    </source>
</evidence>
<gene>
    <name evidence="7" type="ORF">Nans01_05990</name>
</gene>
<feature type="transmembrane region" description="Helical" evidence="6">
    <location>
        <begin position="132"/>
        <end position="150"/>
    </location>
</feature>
<dbReference type="PANTHER" id="PTHR32196">
    <property type="entry name" value="ABC TRANSPORTER PERMEASE PROTEIN YPHD-RELATED-RELATED"/>
    <property type="match status" value="1"/>
</dbReference>
<comment type="caution">
    <text evidence="7">The sequence shown here is derived from an EMBL/GenBank/DDBJ whole genome shotgun (WGS) entry which is preliminary data.</text>
</comment>
<dbReference type="EMBL" id="BSQG01000001">
    <property type="protein sequence ID" value="GLU46248.1"/>
    <property type="molecule type" value="Genomic_DNA"/>
</dbReference>
<evidence type="ECO:0000256" key="5">
    <source>
        <dbReference type="ARBA" id="ARBA00023136"/>
    </source>
</evidence>
<keyword evidence="5 6" id="KW-0472">Membrane</keyword>
<dbReference type="Pfam" id="PF02653">
    <property type="entry name" value="BPD_transp_2"/>
    <property type="match status" value="1"/>
</dbReference>
<keyword evidence="8" id="KW-1185">Reference proteome</keyword>
<feature type="transmembrane region" description="Helical" evidence="6">
    <location>
        <begin position="51"/>
        <end position="84"/>
    </location>
</feature>
<organism evidence="7 8">
    <name type="scientific">Nocardiopsis ansamitocini</name>
    <dbReference type="NCBI Taxonomy" id="1670832"/>
    <lineage>
        <taxon>Bacteria</taxon>
        <taxon>Bacillati</taxon>
        <taxon>Actinomycetota</taxon>
        <taxon>Actinomycetes</taxon>
        <taxon>Streptosporangiales</taxon>
        <taxon>Nocardiopsidaceae</taxon>
        <taxon>Nocardiopsis</taxon>
    </lineage>
</organism>
<sequence>MNTLTARAGTSVSNLTRARMPMVATTVLLIVTVTAAATLQGNFFTPYGMTANFATILPIATVAVAQTIIVLSGGIDLSIGTIVTLSSVVTVRLMDGGDPSQVPLALAAGLATGAACGLFNGLLVAVLRLQPIVATFATSFVFGGVALLVLSSPGGTVPAVLTGGYRQVFAYLVPVPALLLLVLWLAWRLLRAQRIGQYLYAVGGNAGASYASAVPVTWVRVFAYTAGGTVAALAGVALLANSGSGDPFIGNELTLGSIAALVIGGTRLRGGAGGAGGSILGAIILTLIQNLVFFAGVPTNARELVNGAIIIIAIALAGLLTARSERAGRSEGRTA</sequence>
<evidence type="ECO:0000256" key="4">
    <source>
        <dbReference type="ARBA" id="ARBA00022989"/>
    </source>
</evidence>
<name>A0A9W6UHD8_9ACTN</name>
<dbReference type="InterPro" id="IPR001851">
    <property type="entry name" value="ABC_transp_permease"/>
</dbReference>
<accession>A0A9W6UHD8</accession>
<dbReference type="Proteomes" id="UP001165092">
    <property type="component" value="Unassembled WGS sequence"/>
</dbReference>
<feature type="transmembrane region" description="Helical" evidence="6">
    <location>
        <begin position="20"/>
        <end position="39"/>
    </location>
</feature>
<comment type="subcellular location">
    <subcellularLocation>
        <location evidence="1">Cell membrane</location>
        <topology evidence="1">Multi-pass membrane protein</topology>
    </subcellularLocation>
</comment>
<dbReference type="GO" id="GO:0005886">
    <property type="term" value="C:plasma membrane"/>
    <property type="evidence" value="ECO:0007669"/>
    <property type="project" value="UniProtKB-SubCell"/>
</dbReference>
<keyword evidence="4 6" id="KW-1133">Transmembrane helix</keyword>
<feature type="transmembrane region" description="Helical" evidence="6">
    <location>
        <begin position="278"/>
        <end position="298"/>
    </location>
</feature>
<evidence type="ECO:0000256" key="2">
    <source>
        <dbReference type="ARBA" id="ARBA00022475"/>
    </source>
</evidence>
<protein>
    <submittedName>
        <fullName evidence="7">Sugar ABC transporter permease</fullName>
    </submittedName>
</protein>